<organism evidence="1 2">
    <name type="scientific">Naganishia cerealis</name>
    <dbReference type="NCBI Taxonomy" id="610337"/>
    <lineage>
        <taxon>Eukaryota</taxon>
        <taxon>Fungi</taxon>
        <taxon>Dikarya</taxon>
        <taxon>Basidiomycota</taxon>
        <taxon>Agaricomycotina</taxon>
        <taxon>Tremellomycetes</taxon>
        <taxon>Filobasidiales</taxon>
        <taxon>Filobasidiaceae</taxon>
        <taxon>Naganishia</taxon>
    </lineage>
</organism>
<name>A0ACC2VMY7_9TREE</name>
<keyword evidence="2" id="KW-1185">Reference proteome</keyword>
<dbReference type="Proteomes" id="UP001241377">
    <property type="component" value="Unassembled WGS sequence"/>
</dbReference>
<dbReference type="EMBL" id="JASBWR010000062">
    <property type="protein sequence ID" value="KAJ9100779.1"/>
    <property type="molecule type" value="Genomic_DNA"/>
</dbReference>
<sequence length="229" mass="24716">MITEGEVEKASIDEAFLDLSILTINEILRRHPHLAIVPPDSPQGLDSPLPPPPPISWAEAGNVFPVQGEKQDDKKDDDHDGNDAEGSAGVGGWDDMALCIGAELMATLRNEVRVKLGYTCSAGIAHNKTLAKLCSAWKKPNAQTIMRSAAVPSFLEPMPFTKIRNLGGKLGEAMASEYNASTVGDMLLVPLEEMQKKFGEESIWVYNILRGIDDTPGKNVPPVLSAARS</sequence>
<comment type="caution">
    <text evidence="1">The sequence shown here is derived from an EMBL/GenBank/DDBJ whole genome shotgun (WGS) entry which is preliminary data.</text>
</comment>
<reference evidence="1" key="1">
    <citation type="submission" date="2023-04" db="EMBL/GenBank/DDBJ databases">
        <title>Draft Genome sequencing of Naganishia species isolated from polar environments using Oxford Nanopore Technology.</title>
        <authorList>
            <person name="Leo P."/>
            <person name="Venkateswaran K."/>
        </authorList>
    </citation>
    <scope>NUCLEOTIDE SEQUENCE</scope>
    <source>
        <strain evidence="1">MNA-CCFEE 5261</strain>
    </source>
</reference>
<proteinExistence type="predicted"/>
<accession>A0ACC2VMY7</accession>
<evidence type="ECO:0000313" key="2">
    <source>
        <dbReference type="Proteomes" id="UP001241377"/>
    </source>
</evidence>
<gene>
    <name evidence="1" type="ORF">QFC19_005518</name>
</gene>
<protein>
    <submittedName>
        <fullName evidence="1">Uncharacterized protein</fullName>
    </submittedName>
</protein>
<evidence type="ECO:0000313" key="1">
    <source>
        <dbReference type="EMBL" id="KAJ9100779.1"/>
    </source>
</evidence>